<evidence type="ECO:0000313" key="2">
    <source>
        <dbReference type="Proteomes" id="UP000678276"/>
    </source>
</evidence>
<reference evidence="1 2" key="1">
    <citation type="submission" date="2021-04" db="EMBL/GenBank/DDBJ databases">
        <title>Whole genome sequence of Jiella sp. KSK16Y-1.</title>
        <authorList>
            <person name="Tuo L."/>
        </authorList>
    </citation>
    <scope>NUCLEOTIDE SEQUENCE [LARGE SCALE GENOMIC DNA]</scope>
    <source>
        <strain evidence="1 2">KSK16Y-1</strain>
    </source>
</reference>
<evidence type="ECO:0008006" key="3">
    <source>
        <dbReference type="Google" id="ProtNLM"/>
    </source>
</evidence>
<dbReference type="Proteomes" id="UP000678276">
    <property type="component" value="Unassembled WGS sequence"/>
</dbReference>
<gene>
    <name evidence="1" type="ORF">J6595_02320</name>
</gene>
<protein>
    <recommendedName>
        <fullName evidence="3">Glycosyltransferase</fullName>
    </recommendedName>
</protein>
<dbReference type="EMBL" id="JAGJCF010000001">
    <property type="protein sequence ID" value="MBP0614424.1"/>
    <property type="molecule type" value="Genomic_DNA"/>
</dbReference>
<proteinExistence type="predicted"/>
<sequence>MVEGRFVCQKGDPIIVESYALRTLALSRSLAHSPLGETQRDALCRPYRSLPAIAELFPLARIEPLPVSLVILCRPVDLQDLAPRLPALERSFDDIVLMLDATIAPETPPLGGNVRLIARPLEGDFAAQRNGGQAAMTCGWGLQLDADESLDESTMDDLGRVCALAETAGALSIGLLRRNLVDGVLADLHPDVQYRLNHRSVRFEGKVHERPALPRGWRDGFIAPNLAIDHHLTRAHVETRSARYDALLPGKGRVFERDALLTPYRP</sequence>
<name>A0ABS4BCD9_9HYPH</name>
<comment type="caution">
    <text evidence="1">The sequence shown here is derived from an EMBL/GenBank/DDBJ whole genome shotgun (WGS) entry which is preliminary data.</text>
</comment>
<organism evidence="1 2">
    <name type="scientific">Jiella mangrovi</name>
    <dbReference type="NCBI Taxonomy" id="2821407"/>
    <lineage>
        <taxon>Bacteria</taxon>
        <taxon>Pseudomonadati</taxon>
        <taxon>Pseudomonadota</taxon>
        <taxon>Alphaproteobacteria</taxon>
        <taxon>Hyphomicrobiales</taxon>
        <taxon>Aurantimonadaceae</taxon>
        <taxon>Jiella</taxon>
    </lineage>
</organism>
<evidence type="ECO:0000313" key="1">
    <source>
        <dbReference type="EMBL" id="MBP0614424.1"/>
    </source>
</evidence>
<keyword evidence="2" id="KW-1185">Reference proteome</keyword>
<accession>A0ABS4BCD9</accession>